<evidence type="ECO:0000313" key="17">
    <source>
        <dbReference type="Proteomes" id="UP000824782"/>
    </source>
</evidence>
<keyword evidence="7 13" id="KW-0297">G-protein coupled receptor</keyword>
<comment type="caution">
    <text evidence="16">The sequence shown here is derived from an EMBL/GenBank/DDBJ whole genome shotgun (WGS) entry which is preliminary data.</text>
</comment>
<evidence type="ECO:0000256" key="5">
    <source>
        <dbReference type="ARBA" id="ARBA00022725"/>
    </source>
</evidence>
<dbReference type="GO" id="GO:0004930">
    <property type="term" value="F:G protein-coupled receptor activity"/>
    <property type="evidence" value="ECO:0007669"/>
    <property type="project" value="UniProtKB-KW"/>
</dbReference>
<accession>A0AAV6YY14</accession>
<dbReference type="GO" id="GO:0005886">
    <property type="term" value="C:plasma membrane"/>
    <property type="evidence" value="ECO:0007669"/>
    <property type="project" value="UniProtKB-SubCell"/>
</dbReference>
<keyword evidence="6 14" id="KW-1133">Transmembrane helix</keyword>
<evidence type="ECO:0000256" key="6">
    <source>
        <dbReference type="ARBA" id="ARBA00022989"/>
    </source>
</evidence>
<evidence type="ECO:0000256" key="7">
    <source>
        <dbReference type="ARBA" id="ARBA00023040"/>
    </source>
</evidence>
<dbReference type="PROSITE" id="PS50262">
    <property type="entry name" value="G_PROTEIN_RECEP_F1_2"/>
    <property type="match status" value="1"/>
</dbReference>
<feature type="domain" description="G-protein coupled receptors family 1 profile" evidence="15">
    <location>
        <begin position="43"/>
        <end position="293"/>
    </location>
</feature>
<keyword evidence="12 13" id="KW-0807">Transducer</keyword>
<keyword evidence="5 14" id="KW-0552">Olfaction</keyword>
<dbReference type="InterPro" id="IPR000276">
    <property type="entry name" value="GPCR_Rhodpsn"/>
</dbReference>
<dbReference type="Proteomes" id="UP000824782">
    <property type="component" value="Unassembled WGS sequence"/>
</dbReference>
<dbReference type="InterPro" id="IPR050939">
    <property type="entry name" value="Olfactory_GPCR1"/>
</dbReference>
<organism evidence="16 17">
    <name type="scientific">Engystomops pustulosus</name>
    <name type="common">Tungara frog</name>
    <name type="synonym">Physalaemus pustulosus</name>
    <dbReference type="NCBI Taxonomy" id="76066"/>
    <lineage>
        <taxon>Eukaryota</taxon>
        <taxon>Metazoa</taxon>
        <taxon>Chordata</taxon>
        <taxon>Craniata</taxon>
        <taxon>Vertebrata</taxon>
        <taxon>Euteleostomi</taxon>
        <taxon>Amphibia</taxon>
        <taxon>Batrachia</taxon>
        <taxon>Anura</taxon>
        <taxon>Neobatrachia</taxon>
        <taxon>Hyloidea</taxon>
        <taxon>Leptodactylidae</taxon>
        <taxon>Leiuperinae</taxon>
        <taxon>Engystomops</taxon>
    </lineage>
</organism>
<comment type="similarity">
    <text evidence="13">Belongs to the G-protein coupled receptor 1 family.</text>
</comment>
<evidence type="ECO:0000256" key="9">
    <source>
        <dbReference type="ARBA" id="ARBA00023157"/>
    </source>
</evidence>
<dbReference type="SUPFAM" id="SSF81321">
    <property type="entry name" value="Family A G protein-coupled receptor-like"/>
    <property type="match status" value="1"/>
</dbReference>
<keyword evidence="2 14" id="KW-1003">Cell membrane</keyword>
<dbReference type="PROSITE" id="PS00237">
    <property type="entry name" value="G_PROTEIN_RECEP_F1_1"/>
    <property type="match status" value="1"/>
</dbReference>
<keyword evidence="4 13" id="KW-0812">Transmembrane</keyword>
<dbReference type="InterPro" id="IPR000725">
    <property type="entry name" value="Olfact_rcpt"/>
</dbReference>
<dbReference type="PRINTS" id="PR00237">
    <property type="entry name" value="GPCRRHODOPSN"/>
</dbReference>
<evidence type="ECO:0000259" key="15">
    <source>
        <dbReference type="PROSITE" id="PS50262"/>
    </source>
</evidence>
<keyword evidence="9" id="KW-1015">Disulfide bond</keyword>
<evidence type="ECO:0000313" key="16">
    <source>
        <dbReference type="EMBL" id="KAG8540002.1"/>
    </source>
</evidence>
<evidence type="ECO:0000256" key="8">
    <source>
        <dbReference type="ARBA" id="ARBA00023136"/>
    </source>
</evidence>
<protein>
    <recommendedName>
        <fullName evidence="14">Olfactory receptor</fullName>
    </recommendedName>
</protein>
<dbReference type="PRINTS" id="PR00245">
    <property type="entry name" value="OLFACTORYR"/>
</dbReference>
<evidence type="ECO:0000256" key="11">
    <source>
        <dbReference type="ARBA" id="ARBA00023180"/>
    </source>
</evidence>
<feature type="transmembrane region" description="Helical" evidence="14">
    <location>
        <begin position="201"/>
        <end position="223"/>
    </location>
</feature>
<keyword evidence="11" id="KW-0325">Glycoprotein</keyword>
<comment type="subcellular location">
    <subcellularLocation>
        <location evidence="1 14">Cell membrane</location>
        <topology evidence="1 14">Multi-pass membrane protein</topology>
    </subcellularLocation>
</comment>
<dbReference type="AlphaFoldDB" id="A0AAV6YY14"/>
<dbReference type="InterPro" id="IPR017452">
    <property type="entry name" value="GPCR_Rhodpsn_7TM"/>
</dbReference>
<name>A0AAV6YY14_ENGPU</name>
<reference evidence="16" key="1">
    <citation type="thesis" date="2020" institute="ProQuest LLC" country="789 East Eisenhower Parkway, Ann Arbor, MI, USA">
        <title>Comparative Genomics and Chromosome Evolution.</title>
        <authorList>
            <person name="Mudd A.B."/>
        </authorList>
    </citation>
    <scope>NUCLEOTIDE SEQUENCE</scope>
    <source>
        <strain evidence="16">237g6f4</strain>
        <tissue evidence="16">Blood</tissue>
    </source>
</reference>
<evidence type="ECO:0000256" key="10">
    <source>
        <dbReference type="ARBA" id="ARBA00023170"/>
    </source>
</evidence>
<evidence type="ECO:0000256" key="13">
    <source>
        <dbReference type="RuleBase" id="RU000688"/>
    </source>
</evidence>
<evidence type="ECO:0000256" key="14">
    <source>
        <dbReference type="RuleBase" id="RU363047"/>
    </source>
</evidence>
<dbReference type="PANTHER" id="PTHR24242:SF227">
    <property type="entry name" value="OLFACTORY RECEPTOR"/>
    <property type="match status" value="1"/>
</dbReference>
<keyword evidence="3 14" id="KW-0716">Sensory transduction</keyword>
<dbReference type="GO" id="GO:0004984">
    <property type="term" value="F:olfactory receptor activity"/>
    <property type="evidence" value="ECO:0007669"/>
    <property type="project" value="InterPro"/>
</dbReference>
<dbReference type="EMBL" id="WNYA01011968">
    <property type="protein sequence ID" value="KAG8540002.1"/>
    <property type="molecule type" value="Genomic_DNA"/>
</dbReference>
<evidence type="ECO:0000256" key="3">
    <source>
        <dbReference type="ARBA" id="ARBA00022606"/>
    </source>
</evidence>
<evidence type="ECO:0000256" key="1">
    <source>
        <dbReference type="ARBA" id="ARBA00004651"/>
    </source>
</evidence>
<keyword evidence="8 14" id="KW-0472">Membrane</keyword>
<feature type="transmembrane region" description="Helical" evidence="14">
    <location>
        <begin position="144"/>
        <end position="165"/>
    </location>
</feature>
<dbReference type="PANTHER" id="PTHR24242">
    <property type="entry name" value="G-PROTEIN COUPLED RECEPTOR"/>
    <property type="match status" value="1"/>
</dbReference>
<evidence type="ECO:0000256" key="2">
    <source>
        <dbReference type="ARBA" id="ARBA00022475"/>
    </source>
</evidence>
<dbReference type="Gene3D" id="1.20.1070.10">
    <property type="entry name" value="Rhodopsin 7-helix transmembrane proteins"/>
    <property type="match status" value="1"/>
</dbReference>
<feature type="transmembrane region" description="Helical" evidence="14">
    <location>
        <begin position="273"/>
        <end position="295"/>
    </location>
</feature>
<dbReference type="SMART" id="SM01381">
    <property type="entry name" value="7TM_GPCR_Srsx"/>
    <property type="match status" value="1"/>
</dbReference>
<gene>
    <name evidence="16" type="ORF">GDO81_020004</name>
</gene>
<evidence type="ECO:0000256" key="12">
    <source>
        <dbReference type="ARBA" id="ARBA00023224"/>
    </source>
</evidence>
<dbReference type="Pfam" id="PF13853">
    <property type="entry name" value="7tm_4"/>
    <property type="match status" value="1"/>
</dbReference>
<feature type="transmembrane region" description="Helical" evidence="14">
    <location>
        <begin position="29"/>
        <end position="53"/>
    </location>
</feature>
<feature type="transmembrane region" description="Helical" evidence="14">
    <location>
        <begin position="59"/>
        <end position="75"/>
    </location>
</feature>
<evidence type="ECO:0000256" key="4">
    <source>
        <dbReference type="ARBA" id="ARBA00022692"/>
    </source>
</evidence>
<sequence length="314" mass="35446">MESTTNKSEGCEFVLIGFPGLAEKFHVGFGIFIFLVYNVSLCANATVIILIFLKEHLHQPMYIIIGSLAISDLLFDTTTLPKIIGKYWFGSGSLTFVGCFLQMTIVHTLNPLDSLIIMFMAIDRYVAICHPLRYHSIIGNRRVIFICISLYTVAVVTGICVMYLATTVPYAGSNKVKNLFCSIGTVGVTTYVNPAPVLLKAYYVGLACHLGPLSFIIFSYSIIIRKICSSVRSDSWNKAFYTCVTHWFVIGTYNVPRLLVYTYEQTQKPQVDIYVSLICLYTFVPHFTSPIIFCLRNEEIKKTLRSVLERKKHS</sequence>
<keyword evidence="10 13" id="KW-0675">Receptor</keyword>
<keyword evidence="17" id="KW-1185">Reference proteome</keyword>
<proteinExistence type="inferred from homology"/>